<keyword evidence="4 6" id="KW-1133">Transmembrane helix</keyword>
<reference evidence="7" key="1">
    <citation type="submission" date="2021-02" db="EMBL/GenBank/DDBJ databases">
        <authorList>
            <person name="Nowell W R."/>
        </authorList>
    </citation>
    <scope>NUCLEOTIDE SEQUENCE</scope>
</reference>
<dbReference type="Proteomes" id="UP000663828">
    <property type="component" value="Unassembled WGS sequence"/>
</dbReference>
<dbReference type="Pfam" id="PF05915">
    <property type="entry name" value="TMEM_230_134"/>
    <property type="match status" value="1"/>
</dbReference>
<evidence type="ECO:0000313" key="8">
    <source>
        <dbReference type="Proteomes" id="UP000663828"/>
    </source>
</evidence>
<dbReference type="InterPro" id="IPR008590">
    <property type="entry name" value="TMEM_230/134"/>
</dbReference>
<keyword evidence="5 6" id="KW-0472">Membrane</keyword>
<feature type="transmembrane region" description="Helical" evidence="6">
    <location>
        <begin position="237"/>
        <end position="258"/>
    </location>
</feature>
<protein>
    <submittedName>
        <fullName evidence="7">Uncharacterized protein</fullName>
    </submittedName>
</protein>
<feature type="transmembrane region" description="Helical" evidence="6">
    <location>
        <begin position="20"/>
        <end position="39"/>
    </location>
</feature>
<evidence type="ECO:0000256" key="4">
    <source>
        <dbReference type="ARBA" id="ARBA00022989"/>
    </source>
</evidence>
<dbReference type="Pfam" id="PF14995">
    <property type="entry name" value="TMEM107"/>
    <property type="match status" value="1"/>
</dbReference>
<feature type="transmembrane region" description="Helical" evidence="6">
    <location>
        <begin position="60"/>
        <end position="84"/>
    </location>
</feature>
<evidence type="ECO:0000256" key="6">
    <source>
        <dbReference type="SAM" id="Phobius"/>
    </source>
</evidence>
<comment type="caution">
    <text evidence="7">The sequence shown here is derived from an EMBL/GenBank/DDBJ whole genome shotgun (WGS) entry which is preliminary data.</text>
</comment>
<accession>A0A814AGT7</accession>
<gene>
    <name evidence="7" type="ORF">XAT740_LOCUS8608</name>
</gene>
<comment type="subcellular location">
    <subcellularLocation>
        <location evidence="1">Membrane</location>
        <topology evidence="1">Multi-pass membrane protein</topology>
    </subcellularLocation>
</comment>
<comment type="similarity">
    <text evidence="2">Belongs to the TMEM134/TMEM230 family.</text>
</comment>
<keyword evidence="8" id="KW-1185">Reference proteome</keyword>
<sequence length="285" mass="31896">MLRHHGSSLAYSPNFQRLYTVRFVPLFLHVVLLILILVFRNDLIPTCGDSSSNSSRDKCVWSDAWTGTSLGLVAIEMILSLSGLSIFRSYAVFFSIVFHSAASVLLSAYFMSDMSINTEFRPLNINNNIIIRMSRMATAVPSSQSTSPPADLPALNSYGSLSHSDDIEVLPTTSIITPTMFQAKDSDSTVSPRYKPAKPPCLKPHQSETIFAICLFTLGLSLLTYVIVSYWFTHSQISPVIIFICGLLCFIPGCYYLVEHYCAICKCSRNRHRSRRILEQEDDIV</sequence>
<name>A0A814AGT7_ADIRI</name>
<evidence type="ECO:0000256" key="5">
    <source>
        <dbReference type="ARBA" id="ARBA00023136"/>
    </source>
</evidence>
<dbReference type="GO" id="GO:0016020">
    <property type="term" value="C:membrane"/>
    <property type="evidence" value="ECO:0007669"/>
    <property type="project" value="UniProtKB-SubCell"/>
</dbReference>
<evidence type="ECO:0000256" key="1">
    <source>
        <dbReference type="ARBA" id="ARBA00004141"/>
    </source>
</evidence>
<feature type="transmembrane region" description="Helical" evidence="6">
    <location>
        <begin position="210"/>
        <end position="231"/>
    </location>
</feature>
<dbReference type="InterPro" id="IPR029248">
    <property type="entry name" value="TMEM107"/>
</dbReference>
<proteinExistence type="inferred from homology"/>
<evidence type="ECO:0000313" key="7">
    <source>
        <dbReference type="EMBL" id="CAF0912407.1"/>
    </source>
</evidence>
<keyword evidence="3 6" id="KW-0812">Transmembrane</keyword>
<feature type="transmembrane region" description="Helical" evidence="6">
    <location>
        <begin position="90"/>
        <end position="111"/>
    </location>
</feature>
<dbReference type="EMBL" id="CAJNOR010000431">
    <property type="protein sequence ID" value="CAF0912407.1"/>
    <property type="molecule type" value="Genomic_DNA"/>
</dbReference>
<evidence type="ECO:0000256" key="2">
    <source>
        <dbReference type="ARBA" id="ARBA00007743"/>
    </source>
</evidence>
<organism evidence="7 8">
    <name type="scientific">Adineta ricciae</name>
    <name type="common">Rotifer</name>
    <dbReference type="NCBI Taxonomy" id="249248"/>
    <lineage>
        <taxon>Eukaryota</taxon>
        <taxon>Metazoa</taxon>
        <taxon>Spiralia</taxon>
        <taxon>Gnathifera</taxon>
        <taxon>Rotifera</taxon>
        <taxon>Eurotatoria</taxon>
        <taxon>Bdelloidea</taxon>
        <taxon>Adinetida</taxon>
        <taxon>Adinetidae</taxon>
        <taxon>Adineta</taxon>
    </lineage>
</organism>
<dbReference type="AlphaFoldDB" id="A0A814AGT7"/>
<evidence type="ECO:0000256" key="3">
    <source>
        <dbReference type="ARBA" id="ARBA00022692"/>
    </source>
</evidence>